<name>A0ACD1DVS6_9BACT</name>
<protein>
    <submittedName>
        <fullName evidence="1">Uncharacterized protein</fullName>
    </submittedName>
</protein>
<evidence type="ECO:0000313" key="1">
    <source>
        <dbReference type="EMBL" id="QVL36197.1"/>
    </source>
</evidence>
<dbReference type="Proteomes" id="UP000682204">
    <property type="component" value="Chromosome"/>
</dbReference>
<evidence type="ECO:0000313" key="2">
    <source>
        <dbReference type="Proteomes" id="UP000682204"/>
    </source>
</evidence>
<proteinExistence type="predicted"/>
<keyword evidence="2" id="KW-1185">Reference proteome</keyword>
<reference evidence="1" key="1">
    <citation type="submission" date="2021-05" db="EMBL/GenBank/DDBJ databases">
        <title>An isolated secondary fermenter in methanogenic hydrocarbon-degrading communities.</title>
        <authorList>
            <person name="Liu Y.-F."/>
            <person name="Liu Z.-l."/>
        </authorList>
    </citation>
    <scope>NUCLEOTIDE SEQUENCE</scope>
    <source>
        <strain evidence="1">L-13</strain>
    </source>
</reference>
<accession>A0ACD1DVS6</accession>
<gene>
    <name evidence="1" type="ORF">KIH16_13895</name>
</gene>
<sequence length="184" mass="18627">MRLCRLGACLVSALFGLVPFLCGAAPLVRGLGGALAVVALLALALSSFRLWSLVALLAIIEGGALVVVGAGRSNLLPALFWGIGLWLLLEMAYLGCWADGSLPTGMGKDIAVDFLKRLLFVVAPISLLLPFLGSGRASGAPPGLLDALLYLLGAAGAGGALKGLALLADSAVAGGPGEEHEKER</sequence>
<organism evidence="1 2">
    <name type="scientific">Aminirod propionatiphilus</name>
    <dbReference type="NCBI Taxonomy" id="3415223"/>
    <lineage>
        <taxon>Bacteria</taxon>
        <taxon>Thermotogati</taxon>
        <taxon>Synergistota</taxon>
        <taxon>Synergistia</taxon>
        <taxon>Synergistales</taxon>
        <taxon>Aminiphilaceae</taxon>
        <taxon>Aminirod</taxon>
    </lineage>
</organism>
<dbReference type="EMBL" id="CP074691">
    <property type="protein sequence ID" value="QVL36197.1"/>
    <property type="molecule type" value="Genomic_DNA"/>
</dbReference>